<dbReference type="KEGG" id="dpa:109544243"/>
<dbReference type="Proteomes" id="UP000019118">
    <property type="component" value="Unassembled WGS sequence"/>
</dbReference>
<keyword evidence="2" id="KW-1133">Transmembrane helix</keyword>
<dbReference type="PANTHER" id="PTHR44873">
    <property type="entry name" value="DNAJ HOMOLOG SUBFAMILY C MEMBER 30, MITOCHONDRIAL"/>
    <property type="match status" value="1"/>
</dbReference>
<evidence type="ECO:0000313" key="5">
    <source>
        <dbReference type="Proteomes" id="UP000019118"/>
    </source>
</evidence>
<dbReference type="PRINTS" id="PR00625">
    <property type="entry name" value="JDOMAIN"/>
</dbReference>
<dbReference type="AlphaFoldDB" id="A0AAR5Q9I1"/>
<organism evidence="4 5">
    <name type="scientific">Dendroctonus ponderosae</name>
    <name type="common">Mountain pine beetle</name>
    <dbReference type="NCBI Taxonomy" id="77166"/>
    <lineage>
        <taxon>Eukaryota</taxon>
        <taxon>Metazoa</taxon>
        <taxon>Ecdysozoa</taxon>
        <taxon>Arthropoda</taxon>
        <taxon>Hexapoda</taxon>
        <taxon>Insecta</taxon>
        <taxon>Pterygota</taxon>
        <taxon>Neoptera</taxon>
        <taxon>Endopterygota</taxon>
        <taxon>Coleoptera</taxon>
        <taxon>Polyphaga</taxon>
        <taxon>Cucujiformia</taxon>
        <taxon>Curculionidae</taxon>
        <taxon>Scolytinae</taxon>
        <taxon>Dendroctonus</taxon>
    </lineage>
</organism>
<dbReference type="SUPFAM" id="SSF46565">
    <property type="entry name" value="Chaperone J-domain"/>
    <property type="match status" value="1"/>
</dbReference>
<accession>A0AAR5Q9I1</accession>
<dbReference type="InterPro" id="IPR018253">
    <property type="entry name" value="DnaJ_domain_CS"/>
</dbReference>
<evidence type="ECO:0000259" key="3">
    <source>
        <dbReference type="PROSITE" id="PS50076"/>
    </source>
</evidence>
<sequence length="219" mass="25919">MNYKMSLFVLSQVRKICTSPLNQKNHYESLGLGKTATQADVKSAYYELSKIYHPDRNQGTTADQRDNHSQKFRDITEAYEVLGNVKTRRMYDKGYLSQRPKESTAQRTPDDPLHNFYKSRESRKRTPNVDGRQPIYNFDEWSRNHYGDSMRKAQEMKQRKAFYDKRADDESSAREFEVRFYGFLLCVFVLILYYGVLYVQLSNDVPSKHQKPRRPKAEK</sequence>
<dbReference type="InterPro" id="IPR053025">
    <property type="entry name" value="Mito_ATP_Synthase-Asso"/>
</dbReference>
<dbReference type="CDD" id="cd06257">
    <property type="entry name" value="DnaJ"/>
    <property type="match status" value="1"/>
</dbReference>
<proteinExistence type="predicted"/>
<evidence type="ECO:0000313" key="4">
    <source>
        <dbReference type="EnsemblMetazoa" id="XP_019769883.1"/>
    </source>
</evidence>
<protein>
    <recommendedName>
        <fullName evidence="3">J domain-containing protein</fullName>
    </recommendedName>
</protein>
<gene>
    <name evidence="4" type="primary">109544243</name>
</gene>
<dbReference type="PROSITE" id="PS50076">
    <property type="entry name" value="DNAJ_2"/>
    <property type="match status" value="1"/>
</dbReference>
<feature type="domain" description="J" evidence="3">
    <location>
        <begin position="25"/>
        <end position="95"/>
    </location>
</feature>
<dbReference type="SMART" id="SM00271">
    <property type="entry name" value="DnaJ"/>
    <property type="match status" value="1"/>
</dbReference>
<keyword evidence="5" id="KW-1185">Reference proteome</keyword>
<dbReference type="EnsemblMetazoa" id="XM_019914324.1">
    <property type="protein sequence ID" value="XP_019769883.1"/>
    <property type="gene ID" value="LOC109544243"/>
</dbReference>
<feature type="compositionally biased region" description="Basic and acidic residues" evidence="1">
    <location>
        <begin position="99"/>
        <end position="113"/>
    </location>
</feature>
<dbReference type="InterPro" id="IPR001623">
    <property type="entry name" value="DnaJ_domain"/>
</dbReference>
<dbReference type="PROSITE" id="PS00636">
    <property type="entry name" value="DNAJ_1"/>
    <property type="match status" value="1"/>
</dbReference>
<dbReference type="InterPro" id="IPR036869">
    <property type="entry name" value="J_dom_sf"/>
</dbReference>
<dbReference type="PANTHER" id="PTHR44873:SF1">
    <property type="entry name" value="DNAJ HOMOLOG SUBFAMILY C MEMBER 30, MITOCHONDRIAL"/>
    <property type="match status" value="1"/>
</dbReference>
<keyword evidence="2" id="KW-0472">Membrane</keyword>
<keyword evidence="2" id="KW-0812">Transmembrane</keyword>
<name>A0AAR5Q9I1_DENPD</name>
<feature type="transmembrane region" description="Helical" evidence="2">
    <location>
        <begin position="180"/>
        <end position="201"/>
    </location>
</feature>
<evidence type="ECO:0000256" key="2">
    <source>
        <dbReference type="SAM" id="Phobius"/>
    </source>
</evidence>
<dbReference type="Gene3D" id="1.10.287.110">
    <property type="entry name" value="DnaJ domain"/>
    <property type="match status" value="1"/>
</dbReference>
<evidence type="ECO:0000256" key="1">
    <source>
        <dbReference type="SAM" id="MobiDB-lite"/>
    </source>
</evidence>
<reference evidence="5" key="1">
    <citation type="journal article" date="2013" name="Genome Biol.">
        <title>Draft genome of the mountain pine beetle, Dendroctonus ponderosae Hopkins, a major forest pest.</title>
        <authorList>
            <person name="Keeling C.I."/>
            <person name="Yuen M.M."/>
            <person name="Liao N.Y."/>
            <person name="Docking T.R."/>
            <person name="Chan S.K."/>
            <person name="Taylor G.A."/>
            <person name="Palmquist D.L."/>
            <person name="Jackman S.D."/>
            <person name="Nguyen A."/>
            <person name="Li M."/>
            <person name="Henderson H."/>
            <person name="Janes J.K."/>
            <person name="Zhao Y."/>
            <person name="Pandoh P."/>
            <person name="Moore R."/>
            <person name="Sperling F.A."/>
            <person name="Huber D.P."/>
            <person name="Birol I."/>
            <person name="Jones S.J."/>
            <person name="Bohlmann J."/>
        </authorList>
    </citation>
    <scope>NUCLEOTIDE SEQUENCE</scope>
</reference>
<reference evidence="4" key="2">
    <citation type="submission" date="2024-08" db="UniProtKB">
        <authorList>
            <consortium name="EnsemblMetazoa"/>
        </authorList>
    </citation>
    <scope>IDENTIFICATION</scope>
</reference>
<dbReference type="Pfam" id="PF00226">
    <property type="entry name" value="DnaJ"/>
    <property type="match status" value="1"/>
</dbReference>
<feature type="region of interest" description="Disordered" evidence="1">
    <location>
        <begin position="94"/>
        <end position="131"/>
    </location>
</feature>